<feature type="region of interest" description="Disordered" evidence="2">
    <location>
        <begin position="360"/>
        <end position="426"/>
    </location>
</feature>
<dbReference type="EMBL" id="JACIFP010000001">
    <property type="protein sequence ID" value="MBB4137182.1"/>
    <property type="molecule type" value="Genomic_DNA"/>
</dbReference>
<dbReference type="NCBIfam" id="TIGR02228">
    <property type="entry name" value="sigpep_I_arch"/>
    <property type="match status" value="1"/>
</dbReference>
<evidence type="ECO:0000313" key="4">
    <source>
        <dbReference type="EMBL" id="MBB4137182.1"/>
    </source>
</evidence>
<proteinExistence type="predicted"/>
<organism evidence="4 5">
    <name type="scientific">Gordonia humi</name>
    <dbReference type="NCBI Taxonomy" id="686429"/>
    <lineage>
        <taxon>Bacteria</taxon>
        <taxon>Bacillati</taxon>
        <taxon>Actinomycetota</taxon>
        <taxon>Actinomycetes</taxon>
        <taxon>Mycobacteriales</taxon>
        <taxon>Gordoniaceae</taxon>
        <taxon>Gordonia</taxon>
    </lineage>
</organism>
<dbReference type="AlphaFoldDB" id="A0A840EZX5"/>
<evidence type="ECO:0000256" key="3">
    <source>
        <dbReference type="SAM" id="Phobius"/>
    </source>
</evidence>
<dbReference type="GO" id="GO:0006465">
    <property type="term" value="P:signal peptide processing"/>
    <property type="evidence" value="ECO:0007669"/>
    <property type="project" value="UniProtKB-UniRule"/>
</dbReference>
<gene>
    <name evidence="4" type="ORF">BKA16_003734</name>
</gene>
<evidence type="ECO:0000256" key="2">
    <source>
        <dbReference type="SAM" id="MobiDB-lite"/>
    </source>
</evidence>
<accession>A0A840EZX5</accession>
<keyword evidence="3" id="KW-0812">Transmembrane</keyword>
<dbReference type="Proteomes" id="UP000551501">
    <property type="component" value="Unassembled WGS sequence"/>
</dbReference>
<feature type="compositionally biased region" description="Low complexity" evidence="2">
    <location>
        <begin position="372"/>
        <end position="416"/>
    </location>
</feature>
<name>A0A840EZX5_9ACTN</name>
<feature type="transmembrane region" description="Helical" evidence="3">
    <location>
        <begin position="12"/>
        <end position="36"/>
    </location>
</feature>
<keyword evidence="3" id="KW-0472">Membrane</keyword>
<evidence type="ECO:0000256" key="1">
    <source>
        <dbReference type="NCBIfam" id="TIGR02228"/>
    </source>
</evidence>
<sequence length="528" mass="53558">MTTLADRRAADIALTVGAVLGSLCLLATALAVVTGLRPVIFETGSMSPAISTGSLGLSRTVPAADVHRGDVVGVTRPDGTRVTHRVESVDGRLGDSVTLTLKGDGNTVTDARPYAVTEVDRVYTTVPGLGYVAMWLKNPYTIALEALVLLGLLAVAFAPRDGWRATSTGRRILIGTAAATVATVAVTGAVTPGRSDAALTAQAHATGSVQTGRPANAAWLRCNDTGGLLGLGSSVTMTWPNPPGTPTGLTYVLTVQGPNATPQEHTYPAATAGNPVVVNAANLGLLSWLVALLGNIVGGGQVTVSFTLTTKVGNFTSATSLTQLVTLKGTGLLGLVPALTCNTGGDEGVVTTPQNKLTTVSPTHQLSTAQNPSSSATSSSAVTPAPAPSEASPSEPAPSEASPSEAAPTQTPTATPQAPPLPPGGVLTDSGAFAYYRDGDDLTIRDTATATVVYRYTVPADCSVHWQSGTEQLVVTAPDGTVTTISRIDQAWREVVVAPSLDADTSAPATERPAASGPSTGTDTDVDP</sequence>
<feature type="compositionally biased region" description="Polar residues" evidence="2">
    <location>
        <begin position="517"/>
        <end position="528"/>
    </location>
</feature>
<feature type="region of interest" description="Disordered" evidence="2">
    <location>
        <begin position="500"/>
        <end position="528"/>
    </location>
</feature>
<dbReference type="GO" id="GO:0004252">
    <property type="term" value="F:serine-type endopeptidase activity"/>
    <property type="evidence" value="ECO:0007669"/>
    <property type="project" value="UniProtKB-UniRule"/>
</dbReference>
<feature type="transmembrane region" description="Helical" evidence="3">
    <location>
        <begin position="140"/>
        <end position="159"/>
    </location>
</feature>
<dbReference type="EC" id="3.4.21.89" evidence="1"/>
<reference evidence="4 5" key="1">
    <citation type="submission" date="2020-08" db="EMBL/GenBank/DDBJ databases">
        <title>Sequencing the genomes of 1000 actinobacteria strains.</title>
        <authorList>
            <person name="Klenk H.-P."/>
        </authorList>
    </citation>
    <scope>NUCLEOTIDE SEQUENCE [LARGE SCALE GENOMIC DNA]</scope>
    <source>
        <strain evidence="4 5">DSM 45298</strain>
    </source>
</reference>
<comment type="caution">
    <text evidence="4">The sequence shown here is derived from an EMBL/GenBank/DDBJ whole genome shotgun (WGS) entry which is preliminary data.</text>
</comment>
<feature type="transmembrane region" description="Helical" evidence="3">
    <location>
        <begin position="171"/>
        <end position="190"/>
    </location>
</feature>
<feature type="compositionally biased region" description="Polar residues" evidence="2">
    <location>
        <begin position="360"/>
        <end position="371"/>
    </location>
</feature>
<dbReference type="CDD" id="cd06530">
    <property type="entry name" value="S26_SPase_I"/>
    <property type="match status" value="1"/>
</dbReference>
<dbReference type="GO" id="GO:0016020">
    <property type="term" value="C:membrane"/>
    <property type="evidence" value="ECO:0007669"/>
    <property type="project" value="UniProtKB-UniRule"/>
</dbReference>
<protein>
    <recommendedName>
        <fullName evidence="1">Signal peptidase I</fullName>
        <ecNumber evidence="1">3.4.21.89</ecNumber>
    </recommendedName>
</protein>
<evidence type="ECO:0000313" key="5">
    <source>
        <dbReference type="Proteomes" id="UP000551501"/>
    </source>
</evidence>
<dbReference type="InterPro" id="IPR001733">
    <property type="entry name" value="Peptidase_S26B"/>
</dbReference>
<keyword evidence="3" id="KW-1133">Transmembrane helix</keyword>
<dbReference type="RefSeq" id="WP_183372070.1">
    <property type="nucleotide sequence ID" value="NZ_BAABHL010000126.1"/>
</dbReference>
<dbReference type="GO" id="GO:0009003">
    <property type="term" value="F:signal peptidase activity"/>
    <property type="evidence" value="ECO:0007669"/>
    <property type="project" value="UniProtKB-EC"/>
</dbReference>
<keyword evidence="5" id="KW-1185">Reference proteome</keyword>
<dbReference type="InterPro" id="IPR019533">
    <property type="entry name" value="Peptidase_S26"/>
</dbReference>